<evidence type="ECO:0000256" key="13">
    <source>
        <dbReference type="SAM" id="Phobius"/>
    </source>
</evidence>
<evidence type="ECO:0000256" key="3">
    <source>
        <dbReference type="ARBA" id="ARBA00022516"/>
    </source>
</evidence>
<evidence type="ECO:0000256" key="4">
    <source>
        <dbReference type="ARBA" id="ARBA00022679"/>
    </source>
</evidence>
<dbReference type="Pfam" id="PF01467">
    <property type="entry name" value="CTP_transf_like"/>
    <property type="match status" value="2"/>
</dbReference>
<organism evidence="15 16">
    <name type="scientific">Symbiochloris irregularis</name>
    <dbReference type="NCBI Taxonomy" id="706552"/>
    <lineage>
        <taxon>Eukaryota</taxon>
        <taxon>Viridiplantae</taxon>
        <taxon>Chlorophyta</taxon>
        <taxon>core chlorophytes</taxon>
        <taxon>Trebouxiophyceae</taxon>
        <taxon>Trebouxiales</taxon>
        <taxon>Trebouxiaceae</taxon>
        <taxon>Symbiochloris</taxon>
    </lineage>
</organism>
<dbReference type="GO" id="GO:0004306">
    <property type="term" value="F:ethanolamine-phosphate cytidylyltransferase activity"/>
    <property type="evidence" value="ECO:0007669"/>
    <property type="project" value="UniProtKB-EC"/>
</dbReference>
<dbReference type="CDD" id="cd02173">
    <property type="entry name" value="ECT"/>
    <property type="match status" value="1"/>
</dbReference>
<feature type="region of interest" description="Disordered" evidence="12">
    <location>
        <begin position="234"/>
        <end position="270"/>
    </location>
</feature>
<protein>
    <recommendedName>
        <fullName evidence="10">ethanolamine-phosphate cytidylyltransferase</fullName>
        <ecNumber evidence="10">2.7.7.14</ecNumber>
    </recommendedName>
    <alternativeName>
        <fullName evidence="11">CTP:phosphoethanolamine cytidylyltransferase</fullName>
    </alternativeName>
</protein>
<evidence type="ECO:0000256" key="7">
    <source>
        <dbReference type="ARBA" id="ARBA00023209"/>
    </source>
</evidence>
<evidence type="ECO:0000313" key="16">
    <source>
        <dbReference type="Proteomes" id="UP001465755"/>
    </source>
</evidence>
<reference evidence="15 16" key="1">
    <citation type="journal article" date="2024" name="Nat. Commun.">
        <title>Phylogenomics reveals the evolutionary origins of lichenization in chlorophyte algae.</title>
        <authorList>
            <person name="Puginier C."/>
            <person name="Libourel C."/>
            <person name="Otte J."/>
            <person name="Skaloud P."/>
            <person name="Haon M."/>
            <person name="Grisel S."/>
            <person name="Petersen M."/>
            <person name="Berrin J.G."/>
            <person name="Delaux P.M."/>
            <person name="Dal Grande F."/>
            <person name="Keller J."/>
        </authorList>
    </citation>
    <scope>NUCLEOTIDE SEQUENCE [LARGE SCALE GENOMIC DNA]</scope>
    <source>
        <strain evidence="15 16">SAG 2036</strain>
    </source>
</reference>
<dbReference type="PANTHER" id="PTHR45780">
    <property type="entry name" value="ETHANOLAMINE-PHOSPHATE CYTIDYLYLTRANSFERASE"/>
    <property type="match status" value="1"/>
</dbReference>
<feature type="compositionally biased region" description="Polar residues" evidence="12">
    <location>
        <begin position="256"/>
        <end position="267"/>
    </location>
</feature>
<keyword evidence="7" id="KW-0594">Phospholipid biosynthesis</keyword>
<gene>
    <name evidence="15" type="ORF">WJX73_002258</name>
</gene>
<feature type="transmembrane region" description="Helical" evidence="13">
    <location>
        <begin position="21"/>
        <end position="43"/>
    </location>
</feature>
<comment type="similarity">
    <text evidence="2">Belongs to the cytidylyltransferase family.</text>
</comment>
<evidence type="ECO:0000256" key="8">
    <source>
        <dbReference type="ARBA" id="ARBA00023264"/>
    </source>
</evidence>
<evidence type="ECO:0000256" key="2">
    <source>
        <dbReference type="ARBA" id="ARBA00010101"/>
    </source>
</evidence>
<evidence type="ECO:0000256" key="5">
    <source>
        <dbReference type="ARBA" id="ARBA00022695"/>
    </source>
</evidence>
<comment type="pathway">
    <text evidence="1">Lipid metabolism.</text>
</comment>
<evidence type="ECO:0000313" key="15">
    <source>
        <dbReference type="EMBL" id="KAK9786390.1"/>
    </source>
</evidence>
<comment type="pathway">
    <text evidence="9">Phospholipid metabolism; phosphatidylethanolamine biosynthesis; phosphatidylethanolamine from ethanolamine: step 2/3.</text>
</comment>
<evidence type="ECO:0000259" key="14">
    <source>
        <dbReference type="Pfam" id="PF01467"/>
    </source>
</evidence>
<dbReference type="EMBL" id="JALJOQ010000273">
    <property type="protein sequence ID" value="KAK9786390.1"/>
    <property type="molecule type" value="Genomic_DNA"/>
</dbReference>
<keyword evidence="8" id="KW-1208">Phospholipid metabolism</keyword>
<evidence type="ECO:0000256" key="10">
    <source>
        <dbReference type="ARBA" id="ARBA00024221"/>
    </source>
</evidence>
<dbReference type="EC" id="2.7.7.14" evidence="10"/>
<sequence length="481" mass="53682">MLFFANDSHRSNGYEIYISHTALFWTATAILVPSACAVAWWCVEKLLNKLAPYEYHYRPGTISGFIAHVIAGHAKRRRGRAPIRVYMDGCFDMMHYGHANALRQAQALGDQLVVGLIPDSEILRNKGPPVMDENERRIMIDSVKWVGEVMTGVPYELNPEFLDTLLTKNRIDYVVHGDDPCLLPDGSDAYAHVKQQGRFRMIKRTEGVSSTDIVGRMLMCTRINAGFQKEKRELTKQFSSGHHGDSRSDPKASPSREASTAGPSSSGDRPVVAGELARASQGSMSTPTVLSRFMPTSRRIVQFSDGVPPPPGSTIVYIDGAFDLFHPGHVQILQAARRLGDFLIVGLHTDEDVTARRGTHLPIMDLHERSLSVLACRYVNEVIIGAPLLVTQDLLKTFNISIVTRGTVSEMGHQHNGEDKRYETPKKLNIFREVTSPNQMTTATIIKRIVKNRENYEARNAKKAVSEANYYSGQKQYVSEI</sequence>
<keyword evidence="5" id="KW-0548">Nucleotidyltransferase</keyword>
<dbReference type="AlphaFoldDB" id="A0AAW1NGT5"/>
<keyword evidence="4" id="KW-0808">Transferase</keyword>
<keyword evidence="13" id="KW-1133">Transmembrane helix</keyword>
<proteinExistence type="inferred from homology"/>
<evidence type="ECO:0000256" key="9">
    <source>
        <dbReference type="ARBA" id="ARBA00024191"/>
    </source>
</evidence>
<comment type="caution">
    <text evidence="15">The sequence shown here is derived from an EMBL/GenBank/DDBJ whole genome shotgun (WGS) entry which is preliminary data.</text>
</comment>
<keyword evidence="3" id="KW-0444">Lipid biosynthesis</keyword>
<dbReference type="CDD" id="cd02174">
    <property type="entry name" value="CCT"/>
    <property type="match status" value="1"/>
</dbReference>
<dbReference type="InterPro" id="IPR044608">
    <property type="entry name" value="Ect1/PCYT2"/>
</dbReference>
<dbReference type="Gene3D" id="3.40.50.620">
    <property type="entry name" value="HUPs"/>
    <property type="match status" value="2"/>
</dbReference>
<feature type="domain" description="Cytidyltransferase-like" evidence="14">
    <location>
        <begin position="86"/>
        <end position="215"/>
    </location>
</feature>
<evidence type="ECO:0000256" key="6">
    <source>
        <dbReference type="ARBA" id="ARBA00023098"/>
    </source>
</evidence>
<evidence type="ECO:0000256" key="11">
    <source>
        <dbReference type="ARBA" id="ARBA00031473"/>
    </source>
</evidence>
<feature type="domain" description="Cytidyltransferase-like" evidence="14">
    <location>
        <begin position="317"/>
        <end position="407"/>
    </location>
</feature>
<accession>A0AAW1NGT5</accession>
<dbReference type="InterPro" id="IPR004821">
    <property type="entry name" value="Cyt_trans-like"/>
</dbReference>
<dbReference type="GO" id="GO:0005737">
    <property type="term" value="C:cytoplasm"/>
    <property type="evidence" value="ECO:0007669"/>
    <property type="project" value="TreeGrafter"/>
</dbReference>
<keyword evidence="6" id="KW-0443">Lipid metabolism</keyword>
<evidence type="ECO:0000256" key="12">
    <source>
        <dbReference type="SAM" id="MobiDB-lite"/>
    </source>
</evidence>
<dbReference type="PANTHER" id="PTHR45780:SF2">
    <property type="entry name" value="ETHANOLAMINE-PHOSPHATE CYTIDYLYLTRANSFERASE"/>
    <property type="match status" value="1"/>
</dbReference>
<keyword evidence="16" id="KW-1185">Reference proteome</keyword>
<dbReference type="GO" id="GO:0006646">
    <property type="term" value="P:phosphatidylethanolamine biosynthetic process"/>
    <property type="evidence" value="ECO:0007669"/>
    <property type="project" value="InterPro"/>
</dbReference>
<dbReference type="InterPro" id="IPR014729">
    <property type="entry name" value="Rossmann-like_a/b/a_fold"/>
</dbReference>
<dbReference type="NCBIfam" id="TIGR00125">
    <property type="entry name" value="cyt_tran_rel"/>
    <property type="match status" value="2"/>
</dbReference>
<name>A0AAW1NGT5_9CHLO</name>
<keyword evidence="13" id="KW-0472">Membrane</keyword>
<dbReference type="InterPro" id="IPR041723">
    <property type="entry name" value="CCT"/>
</dbReference>
<dbReference type="SUPFAM" id="SSF52374">
    <property type="entry name" value="Nucleotidylyl transferase"/>
    <property type="match status" value="2"/>
</dbReference>
<keyword evidence="13" id="KW-0812">Transmembrane</keyword>
<dbReference type="Proteomes" id="UP001465755">
    <property type="component" value="Unassembled WGS sequence"/>
</dbReference>
<evidence type="ECO:0000256" key="1">
    <source>
        <dbReference type="ARBA" id="ARBA00005189"/>
    </source>
</evidence>